<dbReference type="AlphaFoldDB" id="U7UB10"/>
<sequence>MLLQQKTPNRTGRGSLPSTFFLAGRSRLFELYVVYYISFGIPMSYKI</sequence>
<comment type="caution">
    <text evidence="1">The sequence shown here is derived from an EMBL/GenBank/DDBJ whole genome shotgun (WGS) entry which is preliminary data.</text>
</comment>
<proteinExistence type="predicted"/>
<protein>
    <submittedName>
        <fullName evidence="1">Uncharacterized protein</fullName>
    </submittedName>
</protein>
<dbReference type="STRING" id="1111454.HMPREF1250_1503"/>
<evidence type="ECO:0000313" key="1">
    <source>
        <dbReference type="EMBL" id="ERT56545.1"/>
    </source>
</evidence>
<name>U7UB10_9FIRM</name>
<dbReference type="EMBL" id="AWXA01000062">
    <property type="protein sequence ID" value="ERT56545.1"/>
    <property type="molecule type" value="Genomic_DNA"/>
</dbReference>
<gene>
    <name evidence="1" type="ORF">HMPREF1250_1503</name>
</gene>
<reference evidence="1 2" key="1">
    <citation type="submission" date="2013-09" db="EMBL/GenBank/DDBJ databases">
        <authorList>
            <person name="Durkin A.S."/>
            <person name="Haft D.R."/>
            <person name="McCorrison J."/>
            <person name="Torralba M."/>
            <person name="Gillis M."/>
            <person name="Haft D.H."/>
            <person name="Methe B."/>
            <person name="Sutton G."/>
            <person name="Nelson K.E."/>
        </authorList>
    </citation>
    <scope>NUCLEOTIDE SEQUENCE [LARGE SCALE GENOMIC DNA]</scope>
    <source>
        <strain evidence="1 2">BV3C16-1</strain>
    </source>
</reference>
<accession>U7UB10</accession>
<dbReference type="Proteomes" id="UP000017090">
    <property type="component" value="Unassembled WGS sequence"/>
</dbReference>
<organism evidence="1 2">
    <name type="scientific">Megasphaera vaginalis</name>
    <name type="common">ex Srinivasan et al. 2021</name>
    <dbReference type="NCBI Taxonomy" id="1111454"/>
    <lineage>
        <taxon>Bacteria</taxon>
        <taxon>Bacillati</taxon>
        <taxon>Bacillota</taxon>
        <taxon>Negativicutes</taxon>
        <taxon>Veillonellales</taxon>
        <taxon>Veillonellaceae</taxon>
        <taxon>Megasphaera</taxon>
    </lineage>
</organism>
<evidence type="ECO:0000313" key="2">
    <source>
        <dbReference type="Proteomes" id="UP000017090"/>
    </source>
</evidence>
<keyword evidence="2" id="KW-1185">Reference proteome</keyword>